<evidence type="ECO:0000259" key="2">
    <source>
        <dbReference type="Pfam" id="PF00266"/>
    </source>
</evidence>
<dbReference type="STRING" id="1123008.GCA_000380985_02432"/>
<dbReference type="Gene3D" id="3.40.640.10">
    <property type="entry name" value="Type I PLP-dependent aspartate aminotransferase-like (Major domain)"/>
    <property type="match status" value="1"/>
</dbReference>
<evidence type="ECO:0000256" key="1">
    <source>
        <dbReference type="ARBA" id="ARBA00022898"/>
    </source>
</evidence>
<name>A0A101HJ78_9BACT</name>
<dbReference type="InterPro" id="IPR015424">
    <property type="entry name" value="PyrdxlP-dep_Trfase"/>
</dbReference>
<sequence length="62" mass="7122">MLKPTEIDKLRGDFPILTREVYGKRLVYLDNAATTQKPQCVIDKIVAMYTTMNANVHRGVHF</sequence>
<accession>A0A101HJ78</accession>
<evidence type="ECO:0000313" key="4">
    <source>
        <dbReference type="Proteomes" id="UP000053860"/>
    </source>
</evidence>
<reference evidence="4" key="1">
    <citation type="journal article" date="2015" name="MBio">
        <title>Genome-Resolved Metagenomic Analysis Reveals Roles for Candidate Phyla and Other Microbial Community Members in Biogeochemical Transformations in Oil Reservoirs.</title>
        <authorList>
            <person name="Hu P."/>
            <person name="Tom L."/>
            <person name="Singh A."/>
            <person name="Thomas B.C."/>
            <person name="Baker B.J."/>
            <person name="Piceno Y.M."/>
            <person name="Andersen G.L."/>
            <person name="Banfield J.F."/>
        </authorList>
    </citation>
    <scope>NUCLEOTIDE SEQUENCE [LARGE SCALE GENOMIC DNA]</scope>
</reference>
<keyword evidence="1" id="KW-0663">Pyridoxal phosphate</keyword>
<feature type="non-terminal residue" evidence="3">
    <location>
        <position position="62"/>
    </location>
</feature>
<feature type="domain" description="Aminotransferase class V" evidence="2">
    <location>
        <begin position="27"/>
        <end position="61"/>
    </location>
</feature>
<organism evidence="3 4">
    <name type="scientific">Proteiniphilum acetatigenes</name>
    <dbReference type="NCBI Taxonomy" id="294710"/>
    <lineage>
        <taxon>Bacteria</taxon>
        <taxon>Pseudomonadati</taxon>
        <taxon>Bacteroidota</taxon>
        <taxon>Bacteroidia</taxon>
        <taxon>Bacteroidales</taxon>
        <taxon>Dysgonomonadaceae</taxon>
        <taxon>Proteiniphilum</taxon>
    </lineage>
</organism>
<comment type="caution">
    <text evidence="3">The sequence shown here is derived from an EMBL/GenBank/DDBJ whole genome shotgun (WGS) entry which is preliminary data.</text>
</comment>
<dbReference type="AlphaFoldDB" id="A0A101HJ78"/>
<gene>
    <name evidence="3" type="ORF">XD92_0701</name>
</gene>
<dbReference type="InterPro" id="IPR000192">
    <property type="entry name" value="Aminotrans_V_dom"/>
</dbReference>
<dbReference type="InterPro" id="IPR015421">
    <property type="entry name" value="PyrdxlP-dep_Trfase_major"/>
</dbReference>
<dbReference type="InterPro" id="IPR015422">
    <property type="entry name" value="PyrdxlP-dep_Trfase_small"/>
</dbReference>
<evidence type="ECO:0000313" key="3">
    <source>
        <dbReference type="EMBL" id="KUK77744.1"/>
    </source>
</evidence>
<dbReference type="Pfam" id="PF00266">
    <property type="entry name" value="Aminotran_5"/>
    <property type="match status" value="1"/>
</dbReference>
<dbReference type="SUPFAM" id="SSF53383">
    <property type="entry name" value="PLP-dependent transferases"/>
    <property type="match status" value="1"/>
</dbReference>
<dbReference type="Gene3D" id="3.90.1150.10">
    <property type="entry name" value="Aspartate Aminotransferase, domain 1"/>
    <property type="match status" value="1"/>
</dbReference>
<protein>
    <submittedName>
        <fullName evidence="3">Cysteine desulfurase, SufS subfamily</fullName>
    </submittedName>
</protein>
<dbReference type="Proteomes" id="UP000053860">
    <property type="component" value="Unassembled WGS sequence"/>
</dbReference>
<proteinExistence type="predicted"/>
<dbReference type="EMBL" id="LGGN01000110">
    <property type="protein sequence ID" value="KUK77744.1"/>
    <property type="molecule type" value="Genomic_DNA"/>
</dbReference>